<evidence type="ECO:0000259" key="2">
    <source>
        <dbReference type="Pfam" id="PF04149"/>
    </source>
</evidence>
<dbReference type="EMBL" id="JROO01000048">
    <property type="protein sequence ID" value="KIH96814.1"/>
    <property type="molecule type" value="Genomic_DNA"/>
</dbReference>
<keyword evidence="4" id="KW-1185">Reference proteome</keyword>
<organism evidence="3 4">
    <name type="scientific">Streptomonospora alba</name>
    <dbReference type="NCBI Taxonomy" id="183763"/>
    <lineage>
        <taxon>Bacteria</taxon>
        <taxon>Bacillati</taxon>
        <taxon>Actinomycetota</taxon>
        <taxon>Actinomycetes</taxon>
        <taxon>Streptosporangiales</taxon>
        <taxon>Nocardiopsidaceae</taxon>
        <taxon>Streptomonospora</taxon>
    </lineage>
</organism>
<feature type="domain" description="DUF397" evidence="2">
    <location>
        <begin position="9"/>
        <end position="58"/>
    </location>
</feature>
<evidence type="ECO:0000256" key="1">
    <source>
        <dbReference type="SAM" id="MobiDB-lite"/>
    </source>
</evidence>
<accession>A0A0C2FCB4</accession>
<dbReference type="Proteomes" id="UP000031675">
    <property type="component" value="Unassembled WGS sequence"/>
</dbReference>
<name>A0A0C2FCB4_9ACTN</name>
<gene>
    <name evidence="3" type="ORF">LP52_22930</name>
</gene>
<reference evidence="4" key="1">
    <citation type="journal article" date="2015" name="Chem. Biol.">
        <title>Structure, bioactivity, and resistance mechanism of streptomonomicin, an unusual lasso Peptide from an understudied halophilic actinomycete.</title>
        <authorList>
            <person name="Metelev M."/>
            <person name="Tietz J.I."/>
            <person name="Melby J.O."/>
            <person name="Blair P.M."/>
            <person name="Zhu L."/>
            <person name="Livnat I."/>
            <person name="Severinov K."/>
            <person name="Mitchell D.A."/>
        </authorList>
    </citation>
    <scope>NUCLEOTIDE SEQUENCE [LARGE SCALE GENOMIC DNA]</scope>
    <source>
        <strain evidence="4">YIM 90003</strain>
    </source>
</reference>
<dbReference type="InterPro" id="IPR007278">
    <property type="entry name" value="DUF397"/>
</dbReference>
<dbReference type="AlphaFoldDB" id="A0A0C2FCB4"/>
<evidence type="ECO:0000313" key="3">
    <source>
        <dbReference type="EMBL" id="KIH96814.1"/>
    </source>
</evidence>
<sequence length="62" mass="6586">MTTEPLAFSTSSRSSDRADRVDVADLPAGAALRDSKRPAAGHLLSFPGAEWEAFLSPARATR</sequence>
<proteinExistence type="predicted"/>
<dbReference type="Pfam" id="PF04149">
    <property type="entry name" value="DUF397"/>
    <property type="match status" value="1"/>
</dbReference>
<protein>
    <recommendedName>
        <fullName evidence="2">DUF397 domain-containing protein</fullName>
    </recommendedName>
</protein>
<evidence type="ECO:0000313" key="4">
    <source>
        <dbReference type="Proteomes" id="UP000031675"/>
    </source>
</evidence>
<comment type="caution">
    <text evidence="3">The sequence shown here is derived from an EMBL/GenBank/DDBJ whole genome shotgun (WGS) entry which is preliminary data.</text>
</comment>
<feature type="region of interest" description="Disordered" evidence="1">
    <location>
        <begin position="1"/>
        <end position="20"/>
    </location>
</feature>